<gene>
    <name evidence="1" type="ORF">ACFSKW_36250</name>
</gene>
<protein>
    <submittedName>
        <fullName evidence="1">Uncharacterized protein</fullName>
    </submittedName>
</protein>
<sequence>MSDVKLRTGPNGRFLVLDPTLNTTRTPSVIEVATGKAWTLPAYVGVQGFSPDGRLLRVVLDMEETAVYRPGGAVPSGGVTVTGWSALAPDGATLAGAAREGSRVVVRFYATANAMESRAPVRVKVSSPEEPRMLTWDSSTRLTLLTYDEPRTYVARSVSARTGSARIVDRFTLGRHTWDVHLAGD</sequence>
<organism evidence="1 2">
    <name type="scientific">Nonomuraea mangrovi</name>
    <dbReference type="NCBI Taxonomy" id="2316207"/>
    <lineage>
        <taxon>Bacteria</taxon>
        <taxon>Bacillati</taxon>
        <taxon>Actinomycetota</taxon>
        <taxon>Actinomycetes</taxon>
        <taxon>Streptosporangiales</taxon>
        <taxon>Streptosporangiaceae</taxon>
        <taxon>Nonomuraea</taxon>
    </lineage>
</organism>
<reference evidence="2" key="1">
    <citation type="journal article" date="2019" name="Int. J. Syst. Evol. Microbiol.">
        <title>The Global Catalogue of Microorganisms (GCM) 10K type strain sequencing project: providing services to taxonomists for standard genome sequencing and annotation.</title>
        <authorList>
            <consortium name="The Broad Institute Genomics Platform"/>
            <consortium name="The Broad Institute Genome Sequencing Center for Infectious Disease"/>
            <person name="Wu L."/>
            <person name="Ma J."/>
        </authorList>
    </citation>
    <scope>NUCLEOTIDE SEQUENCE [LARGE SCALE GENOMIC DNA]</scope>
    <source>
        <strain evidence="2">ICMP 6774ER</strain>
    </source>
</reference>
<dbReference type="Proteomes" id="UP001597368">
    <property type="component" value="Unassembled WGS sequence"/>
</dbReference>
<accession>A0ABW4T4R3</accession>
<evidence type="ECO:0000313" key="2">
    <source>
        <dbReference type="Proteomes" id="UP001597368"/>
    </source>
</evidence>
<dbReference type="RefSeq" id="WP_379577668.1">
    <property type="nucleotide sequence ID" value="NZ_JBHUFV010000054.1"/>
</dbReference>
<evidence type="ECO:0000313" key="1">
    <source>
        <dbReference type="EMBL" id="MFD1936935.1"/>
    </source>
</evidence>
<comment type="caution">
    <text evidence="1">The sequence shown here is derived from an EMBL/GenBank/DDBJ whole genome shotgun (WGS) entry which is preliminary data.</text>
</comment>
<keyword evidence="2" id="KW-1185">Reference proteome</keyword>
<name>A0ABW4T4R3_9ACTN</name>
<proteinExistence type="predicted"/>
<dbReference type="EMBL" id="JBHUFV010000054">
    <property type="protein sequence ID" value="MFD1936935.1"/>
    <property type="molecule type" value="Genomic_DNA"/>
</dbReference>